<keyword evidence="2" id="KW-1185">Reference proteome</keyword>
<protein>
    <submittedName>
        <fullName evidence="1">Uncharacterized protein</fullName>
    </submittedName>
</protein>
<feature type="non-terminal residue" evidence="1">
    <location>
        <position position="1"/>
    </location>
</feature>
<dbReference type="EMBL" id="QJKJ01012770">
    <property type="protein sequence ID" value="RDX67916.1"/>
    <property type="molecule type" value="Genomic_DNA"/>
</dbReference>
<dbReference type="Proteomes" id="UP000257109">
    <property type="component" value="Unassembled WGS sequence"/>
</dbReference>
<accession>A0A371EPN2</accession>
<evidence type="ECO:0000313" key="1">
    <source>
        <dbReference type="EMBL" id="RDX67916.1"/>
    </source>
</evidence>
<gene>
    <name evidence="1" type="ORF">CR513_53153</name>
</gene>
<name>A0A371EPN2_MUCPR</name>
<evidence type="ECO:0000313" key="2">
    <source>
        <dbReference type="Proteomes" id="UP000257109"/>
    </source>
</evidence>
<proteinExistence type="predicted"/>
<dbReference type="OrthoDB" id="10332704at2759"/>
<dbReference type="AlphaFoldDB" id="A0A371EPN2"/>
<sequence length="365" mass="41529">MASLPPILPLTQPMYQNCIQIQIRPRPSLFHIIPYFLHNLNHVQPQKHPNQNNIVIRGSTRTHPIPHHLIKQLLSILKPPARRETLNNRSVHHHIGTYPFLLHQPQLINHQLRLMRAAINMKHDRKASDIRLNSTPTHLIKHLLCIPYSPLKPLLRVQTHLPTNPIQQHLHHLVQKRLRRFDPPQLAPAVNQNGVHFHVGGEPFVVFIFVENFDGEFDVAVLAERVEQNAEVVRRRFGVREGVDGLAREARADESANEGEECGGRGGEVALVHFDDELPRDVELAHLGHDVDEEGVGGESERGIREGFGVVEEGEGDFGVMLEAEEGFQEEVRGESDAVELEARLHGVERVVLLQEELRHQFRVV</sequence>
<comment type="caution">
    <text evidence="1">The sequence shown here is derived from an EMBL/GenBank/DDBJ whole genome shotgun (WGS) entry which is preliminary data.</text>
</comment>
<organism evidence="1 2">
    <name type="scientific">Mucuna pruriens</name>
    <name type="common">Velvet bean</name>
    <name type="synonym">Dolichos pruriens</name>
    <dbReference type="NCBI Taxonomy" id="157652"/>
    <lineage>
        <taxon>Eukaryota</taxon>
        <taxon>Viridiplantae</taxon>
        <taxon>Streptophyta</taxon>
        <taxon>Embryophyta</taxon>
        <taxon>Tracheophyta</taxon>
        <taxon>Spermatophyta</taxon>
        <taxon>Magnoliopsida</taxon>
        <taxon>eudicotyledons</taxon>
        <taxon>Gunneridae</taxon>
        <taxon>Pentapetalae</taxon>
        <taxon>rosids</taxon>
        <taxon>fabids</taxon>
        <taxon>Fabales</taxon>
        <taxon>Fabaceae</taxon>
        <taxon>Papilionoideae</taxon>
        <taxon>50 kb inversion clade</taxon>
        <taxon>NPAAA clade</taxon>
        <taxon>indigoferoid/millettioid clade</taxon>
        <taxon>Phaseoleae</taxon>
        <taxon>Mucuna</taxon>
    </lineage>
</organism>
<reference evidence="1" key="1">
    <citation type="submission" date="2018-05" db="EMBL/GenBank/DDBJ databases">
        <title>Draft genome of Mucuna pruriens seed.</title>
        <authorList>
            <person name="Nnadi N.E."/>
            <person name="Vos R."/>
            <person name="Hasami M.H."/>
            <person name="Devisetty U.K."/>
            <person name="Aguiy J.C."/>
        </authorList>
    </citation>
    <scope>NUCLEOTIDE SEQUENCE [LARGE SCALE GENOMIC DNA]</scope>
    <source>
        <strain evidence="1">JCA_2017</strain>
    </source>
</reference>